<comment type="caution">
    <text evidence="1">The sequence shown here is derived from an EMBL/GenBank/DDBJ whole genome shotgun (WGS) entry which is preliminary data.</text>
</comment>
<gene>
    <name evidence="1" type="ORF">CLIB1444_03S09230</name>
</gene>
<dbReference type="Proteomes" id="UP001152531">
    <property type="component" value="Unassembled WGS sequence"/>
</dbReference>
<dbReference type="EMBL" id="CALSDN010000003">
    <property type="protein sequence ID" value="CAH6720317.1"/>
    <property type="molecule type" value="Genomic_DNA"/>
</dbReference>
<keyword evidence="1" id="KW-0436">Ligase</keyword>
<organism evidence="1 2">
    <name type="scientific">[Candida] jaroonii</name>
    <dbReference type="NCBI Taxonomy" id="467808"/>
    <lineage>
        <taxon>Eukaryota</taxon>
        <taxon>Fungi</taxon>
        <taxon>Dikarya</taxon>
        <taxon>Ascomycota</taxon>
        <taxon>Saccharomycotina</taxon>
        <taxon>Pichiomycetes</taxon>
        <taxon>Debaryomycetaceae</taxon>
        <taxon>Yamadazyma</taxon>
    </lineage>
</organism>
<evidence type="ECO:0000313" key="1">
    <source>
        <dbReference type="EMBL" id="CAH6720317.1"/>
    </source>
</evidence>
<reference evidence="1" key="1">
    <citation type="submission" date="2022-06" db="EMBL/GenBank/DDBJ databases">
        <authorList>
            <person name="Legras J.-L."/>
            <person name="Devillers H."/>
            <person name="Grondin C."/>
        </authorList>
    </citation>
    <scope>NUCLEOTIDE SEQUENCE</scope>
    <source>
        <strain evidence="1">CLIB 1444</strain>
    </source>
</reference>
<keyword evidence="2" id="KW-1185">Reference proteome</keyword>
<accession>A0ACA9Y6B7</accession>
<name>A0ACA9Y6B7_9ASCO</name>
<proteinExistence type="predicted"/>
<sequence>MLDPIVDSDSSLEALSERLEASLSLRKGGSKKRDNSVGEANHVITAWKFNEWDYYRDLVPCKARGLFTLNNKIVTRGYNKFFNIDEVHETKMRGLKKTTGPYTVTVKENGCIIFVSGLEDGTIIVCSKHSTGIRDDLTRNHAYEGEVQLKKLLQEQGKSVESLAKLLHEGNITLVMELCDDSFEEHVLSYKGKEAGLYLHGINFNTIDFKTYPMEDVEKFAKEWGFFSVKWFKFDDFTTLMDYLKDCETTGSWNGREIEGFVVRCKLKSEDFFFKYKFEQPYLIYRHFREVTKQWINERPISDILKKYKDEKFIISKYIEFISNYFHEFPQAKERYLQGFGIISLRKLFLESYGLDSISAMNLFKINEDLKKAAPMEELKNKYIIIPIATIGCGKTTIAKCLTKLFPWGHIQNDNIGSKDKTQLVNSCLKELETKDLVFCDRNNHVKRNREQLFDQFYGFKLNYQLSKYCLHFIALNFVPPGTDKKQLFDVTMERIVARGDNHQSIKSTSDPELAAKVLRGFVSMFQPLSPKYEPDSEFDEIINVDFNVSTEDALKQVLEQLAQHEDLIREMPSDDRITEAIASARAYVPTYTKTFGSMSKSKRKVDYFGLKVPHQQIIDILSTVSHPLLTQLQQDDRIQKEFHVTLMHSSHSGKNQSEWKKYHSTVGTRKDSPDDEQICTTTRDIELVNLVINEKLICIDVKVNLPGFEIFNRFPHITIGTLDPSIKPFESNLVLEKLNNDSSSSEIIPINQPLSNNPIFAHYLSK</sequence>
<protein>
    <submittedName>
        <fullName evidence="1">tRNA ligase</fullName>
    </submittedName>
</protein>
<evidence type="ECO:0000313" key="2">
    <source>
        <dbReference type="Proteomes" id="UP001152531"/>
    </source>
</evidence>